<keyword evidence="2" id="KW-1185">Reference proteome</keyword>
<protein>
    <submittedName>
        <fullName evidence="1">Uncharacterized protein</fullName>
    </submittedName>
</protein>
<name>A0A5R9L658_9BACT</name>
<evidence type="ECO:0000313" key="1">
    <source>
        <dbReference type="EMBL" id="TLV03928.1"/>
    </source>
</evidence>
<dbReference type="Proteomes" id="UP000306402">
    <property type="component" value="Unassembled WGS sequence"/>
</dbReference>
<organism evidence="1 2">
    <name type="scientific">Dyadobacter luticola</name>
    <dbReference type="NCBI Taxonomy" id="1979387"/>
    <lineage>
        <taxon>Bacteria</taxon>
        <taxon>Pseudomonadati</taxon>
        <taxon>Bacteroidota</taxon>
        <taxon>Cytophagia</taxon>
        <taxon>Cytophagales</taxon>
        <taxon>Spirosomataceae</taxon>
        <taxon>Dyadobacter</taxon>
    </lineage>
</organism>
<comment type="caution">
    <text evidence="1">The sequence shown here is derived from an EMBL/GenBank/DDBJ whole genome shotgun (WGS) entry which is preliminary data.</text>
</comment>
<proteinExistence type="predicted"/>
<dbReference type="EMBL" id="VCEJ01000002">
    <property type="protein sequence ID" value="TLV03928.1"/>
    <property type="molecule type" value="Genomic_DNA"/>
</dbReference>
<dbReference type="AlphaFoldDB" id="A0A5R9L658"/>
<sequence>MLLLTVMLVKTCIVPVVYLDYQLRKDFIIASYCVNKNRPQLHCDGKCYLAKKIEQARKQEERQAENDFLSKLLSAQTPITDFTFRLQFDQPYVSTTDHITFAFHNALKGQNFVLDFFHPPLC</sequence>
<reference evidence="1 2" key="1">
    <citation type="submission" date="2019-05" db="EMBL/GenBank/DDBJ databases">
        <authorList>
            <person name="Qu J.-H."/>
        </authorList>
    </citation>
    <scope>NUCLEOTIDE SEQUENCE [LARGE SCALE GENOMIC DNA]</scope>
    <source>
        <strain evidence="1 2">T17</strain>
    </source>
</reference>
<gene>
    <name evidence="1" type="ORF">FEN17_10185</name>
</gene>
<dbReference type="OrthoDB" id="980645at2"/>
<accession>A0A5R9L658</accession>
<evidence type="ECO:0000313" key="2">
    <source>
        <dbReference type="Proteomes" id="UP000306402"/>
    </source>
</evidence>